<name>A0A2P5A568_PARAD</name>
<accession>A0A2P5A568</accession>
<dbReference type="Proteomes" id="UP000237105">
    <property type="component" value="Unassembled WGS sequence"/>
</dbReference>
<feature type="non-terminal residue" evidence="1">
    <location>
        <position position="1"/>
    </location>
</feature>
<sequence length="52" mass="5661">LAPHPKSPLVEVVWPIARPSLQLDRHHSGLFSRSPPSFALNRANGTVASDSF</sequence>
<proteinExistence type="predicted"/>
<evidence type="ECO:0000313" key="1">
    <source>
        <dbReference type="EMBL" id="PON31672.1"/>
    </source>
</evidence>
<reference evidence="2" key="1">
    <citation type="submission" date="2016-06" db="EMBL/GenBank/DDBJ databases">
        <title>Parallel loss of symbiosis genes in relatives of nitrogen-fixing non-legume Parasponia.</title>
        <authorList>
            <person name="Van Velzen R."/>
            <person name="Holmer R."/>
            <person name="Bu F."/>
            <person name="Rutten L."/>
            <person name="Van Zeijl A."/>
            <person name="Liu W."/>
            <person name="Santuari L."/>
            <person name="Cao Q."/>
            <person name="Sharma T."/>
            <person name="Shen D."/>
            <person name="Roswanjaya Y."/>
            <person name="Wardhani T."/>
            <person name="Kalhor M.S."/>
            <person name="Jansen J."/>
            <person name="Van den Hoogen J."/>
            <person name="Gungor B."/>
            <person name="Hartog M."/>
            <person name="Hontelez J."/>
            <person name="Verver J."/>
            <person name="Yang W.-C."/>
            <person name="Schijlen E."/>
            <person name="Repin R."/>
            <person name="Schilthuizen M."/>
            <person name="Schranz E."/>
            <person name="Heidstra R."/>
            <person name="Miyata K."/>
            <person name="Fedorova E."/>
            <person name="Kohlen W."/>
            <person name="Bisseling T."/>
            <person name="Smit S."/>
            <person name="Geurts R."/>
        </authorList>
    </citation>
    <scope>NUCLEOTIDE SEQUENCE [LARGE SCALE GENOMIC DNA]</scope>
    <source>
        <strain evidence="2">cv. WU1-14</strain>
    </source>
</reference>
<dbReference type="OrthoDB" id="10434244at2759"/>
<dbReference type="EMBL" id="JXTB01000960">
    <property type="protein sequence ID" value="PON31672.1"/>
    <property type="molecule type" value="Genomic_DNA"/>
</dbReference>
<gene>
    <name evidence="1" type="ORF">PanWU01x14_367960</name>
</gene>
<comment type="caution">
    <text evidence="1">The sequence shown here is derived from an EMBL/GenBank/DDBJ whole genome shotgun (WGS) entry which is preliminary data.</text>
</comment>
<keyword evidence="2" id="KW-1185">Reference proteome</keyword>
<organism evidence="1 2">
    <name type="scientific">Parasponia andersonii</name>
    <name type="common">Sponia andersonii</name>
    <dbReference type="NCBI Taxonomy" id="3476"/>
    <lineage>
        <taxon>Eukaryota</taxon>
        <taxon>Viridiplantae</taxon>
        <taxon>Streptophyta</taxon>
        <taxon>Embryophyta</taxon>
        <taxon>Tracheophyta</taxon>
        <taxon>Spermatophyta</taxon>
        <taxon>Magnoliopsida</taxon>
        <taxon>eudicotyledons</taxon>
        <taxon>Gunneridae</taxon>
        <taxon>Pentapetalae</taxon>
        <taxon>rosids</taxon>
        <taxon>fabids</taxon>
        <taxon>Rosales</taxon>
        <taxon>Cannabaceae</taxon>
        <taxon>Parasponia</taxon>
    </lineage>
</organism>
<protein>
    <submittedName>
        <fullName evidence="1">Uncharacterized protein</fullName>
    </submittedName>
</protein>
<evidence type="ECO:0000313" key="2">
    <source>
        <dbReference type="Proteomes" id="UP000237105"/>
    </source>
</evidence>
<dbReference type="AlphaFoldDB" id="A0A2P5A568"/>